<protein>
    <recommendedName>
        <fullName evidence="1">Dimethylamine monooxygenase subunit DmmA-like C-terminal domain-containing protein</fullName>
    </recommendedName>
</protein>
<dbReference type="InterPro" id="IPR048037">
    <property type="entry name" value="DmmA-like_C"/>
</dbReference>
<accession>A0A4R7G804</accession>
<feature type="domain" description="Dimethylamine monooxygenase subunit DmmA-like C-terminal" evidence="1">
    <location>
        <begin position="135"/>
        <end position="178"/>
    </location>
</feature>
<name>A0A4R7G804_9MICC</name>
<sequence>MPQVLDHTSIPAWALEPTVQSVDARAAQCTILSYDAARVAGEWGSSLDAQGVRHRVLPFTPAGSFAAGSQRERDVALAEERRTLAVEVERAVVGWRLLIAGALADVLRVRALALQSGLMDAEIVIGTTSVKVIPVTCAHCEATTVTQAAAAQVITCGGCQLPLLVHHHVSRLKGAFLGYKNDAEVSVSDSEGPR</sequence>
<evidence type="ECO:0000313" key="3">
    <source>
        <dbReference type="Proteomes" id="UP000294506"/>
    </source>
</evidence>
<organism evidence="2 3">
    <name type="scientific">Nesterenkonia aurantiaca</name>
    <dbReference type="NCBI Taxonomy" id="1436010"/>
    <lineage>
        <taxon>Bacteria</taxon>
        <taxon>Bacillati</taxon>
        <taxon>Actinomycetota</taxon>
        <taxon>Actinomycetes</taxon>
        <taxon>Micrococcales</taxon>
        <taxon>Micrococcaceae</taxon>
        <taxon>Nesterenkonia</taxon>
    </lineage>
</organism>
<evidence type="ECO:0000259" key="1">
    <source>
        <dbReference type="Pfam" id="PF22289"/>
    </source>
</evidence>
<proteinExistence type="predicted"/>
<dbReference type="Proteomes" id="UP000294506">
    <property type="component" value="Unassembled WGS sequence"/>
</dbReference>
<dbReference type="NCBIfam" id="NF041259">
    <property type="entry name" value="mono_DmmA_fam"/>
    <property type="match status" value="1"/>
</dbReference>
<keyword evidence="3" id="KW-1185">Reference proteome</keyword>
<dbReference type="Pfam" id="PF22289">
    <property type="entry name" value="DmmA-like_C"/>
    <property type="match status" value="1"/>
</dbReference>
<comment type="caution">
    <text evidence="2">The sequence shown here is derived from an EMBL/GenBank/DDBJ whole genome shotgun (WGS) entry which is preliminary data.</text>
</comment>
<evidence type="ECO:0000313" key="2">
    <source>
        <dbReference type="EMBL" id="TDS87763.1"/>
    </source>
</evidence>
<reference evidence="2 3" key="1">
    <citation type="submission" date="2019-03" db="EMBL/GenBank/DDBJ databases">
        <title>Genomic Encyclopedia of Type Strains, Phase III (KMG-III): the genomes of soil and plant-associated and newly described type strains.</title>
        <authorList>
            <person name="Whitman W."/>
        </authorList>
    </citation>
    <scope>NUCLEOTIDE SEQUENCE [LARGE SCALE GENOMIC DNA]</scope>
    <source>
        <strain evidence="2 3">DSM 27373</strain>
    </source>
</reference>
<dbReference type="EMBL" id="SOAN01000001">
    <property type="protein sequence ID" value="TDS87763.1"/>
    <property type="molecule type" value="Genomic_DNA"/>
</dbReference>
<dbReference type="RefSeq" id="WP_133725725.1">
    <property type="nucleotide sequence ID" value="NZ_SOAN01000001.1"/>
</dbReference>
<dbReference type="AlphaFoldDB" id="A0A4R7G804"/>
<gene>
    <name evidence="2" type="ORF">EV640_101559</name>
</gene>